<feature type="region of interest" description="Disordered" evidence="1">
    <location>
        <begin position="24"/>
        <end position="61"/>
    </location>
</feature>
<dbReference type="Proteomes" id="UP001596135">
    <property type="component" value="Unassembled WGS sequence"/>
</dbReference>
<organism evidence="2 3">
    <name type="scientific">Nocardioides hankookensis</name>
    <dbReference type="NCBI Taxonomy" id="443157"/>
    <lineage>
        <taxon>Bacteria</taxon>
        <taxon>Bacillati</taxon>
        <taxon>Actinomycetota</taxon>
        <taxon>Actinomycetes</taxon>
        <taxon>Propionibacteriales</taxon>
        <taxon>Nocardioidaceae</taxon>
        <taxon>Nocardioides</taxon>
    </lineage>
</organism>
<reference evidence="3" key="1">
    <citation type="journal article" date="2019" name="Int. J. Syst. Evol. Microbiol.">
        <title>The Global Catalogue of Microorganisms (GCM) 10K type strain sequencing project: providing services to taxonomists for standard genome sequencing and annotation.</title>
        <authorList>
            <consortium name="The Broad Institute Genomics Platform"/>
            <consortium name="The Broad Institute Genome Sequencing Center for Infectious Disease"/>
            <person name="Wu L."/>
            <person name="Ma J."/>
        </authorList>
    </citation>
    <scope>NUCLEOTIDE SEQUENCE [LARGE SCALE GENOMIC DNA]</scope>
    <source>
        <strain evidence="3">CCUG 54522</strain>
    </source>
</reference>
<dbReference type="RefSeq" id="WP_379154788.1">
    <property type="nucleotide sequence ID" value="NZ_JBHSRJ010000004.1"/>
</dbReference>
<dbReference type="EMBL" id="JBHSRJ010000004">
    <property type="protein sequence ID" value="MFC6044076.1"/>
    <property type="molecule type" value="Genomic_DNA"/>
</dbReference>
<feature type="compositionally biased region" description="Polar residues" evidence="1">
    <location>
        <begin position="43"/>
        <end position="53"/>
    </location>
</feature>
<keyword evidence="3" id="KW-1185">Reference proteome</keyword>
<gene>
    <name evidence="2" type="ORF">ACFPYL_13350</name>
</gene>
<evidence type="ECO:0000256" key="1">
    <source>
        <dbReference type="SAM" id="MobiDB-lite"/>
    </source>
</evidence>
<comment type="caution">
    <text evidence="2">The sequence shown here is derived from an EMBL/GenBank/DDBJ whole genome shotgun (WGS) entry which is preliminary data.</text>
</comment>
<protein>
    <submittedName>
        <fullName evidence="2">Uncharacterized protein</fullName>
    </submittedName>
</protein>
<sequence>MMFWLIVGAVALVLFGLAWWSSGRAKGRAGRPDPAAETDRGWATTQALINRDTTAGGGNGM</sequence>
<evidence type="ECO:0000313" key="2">
    <source>
        <dbReference type="EMBL" id="MFC6044076.1"/>
    </source>
</evidence>
<accession>A0ABW1LKX0</accession>
<evidence type="ECO:0000313" key="3">
    <source>
        <dbReference type="Proteomes" id="UP001596135"/>
    </source>
</evidence>
<name>A0ABW1LKX0_9ACTN</name>
<proteinExistence type="predicted"/>